<protein>
    <submittedName>
        <fullName evidence="3">Response regulator</fullName>
    </submittedName>
</protein>
<evidence type="ECO:0000256" key="1">
    <source>
        <dbReference type="PROSITE-ProRule" id="PRU00169"/>
    </source>
</evidence>
<dbReference type="SUPFAM" id="SSF52172">
    <property type="entry name" value="CheY-like"/>
    <property type="match status" value="1"/>
</dbReference>
<reference evidence="3" key="1">
    <citation type="submission" date="2022-08" db="EMBL/GenBank/DDBJ databases">
        <title>Complete Genome Sequences of 2 Bosea sp. soil isolates.</title>
        <authorList>
            <person name="Alvarez Arevalo M."/>
            <person name="Sterndorff E.B."/>
            <person name="Faurdal D."/>
            <person name="Joergensen T.S."/>
            <person name="Weber T."/>
        </authorList>
    </citation>
    <scope>NUCLEOTIDE SEQUENCE</scope>
    <source>
        <strain evidence="3">NBC_00436</strain>
    </source>
</reference>
<evidence type="ECO:0000259" key="2">
    <source>
        <dbReference type="PROSITE" id="PS50110"/>
    </source>
</evidence>
<sequence>MADIRVLIVEDDPFIAMDIESAVADQLGDGVELIVVESVAEARRMTAEPLACALLDIDVVGGKTFDVASALQDIGTPFAFVSGSAPHEVPAALRGVRFLRKPFSTREVAAFVKNAVALPGLKIAQG</sequence>
<dbReference type="SMART" id="SM00448">
    <property type="entry name" value="REC"/>
    <property type="match status" value="1"/>
</dbReference>
<keyword evidence="1" id="KW-0597">Phosphoprotein</keyword>
<name>A0A9E7ZJX6_9HYPH</name>
<dbReference type="EMBL" id="CP102774">
    <property type="protein sequence ID" value="UZF86493.1"/>
    <property type="molecule type" value="Genomic_DNA"/>
</dbReference>
<accession>A0A9E7ZJX6</accession>
<organism evidence="3">
    <name type="scientific">Bosea sp. NBC_00436</name>
    <dbReference type="NCBI Taxonomy" id="2969620"/>
    <lineage>
        <taxon>Bacteria</taxon>
        <taxon>Pseudomonadati</taxon>
        <taxon>Pseudomonadota</taxon>
        <taxon>Alphaproteobacteria</taxon>
        <taxon>Hyphomicrobiales</taxon>
        <taxon>Boseaceae</taxon>
        <taxon>Bosea</taxon>
    </lineage>
</organism>
<dbReference type="InterPro" id="IPR001789">
    <property type="entry name" value="Sig_transdc_resp-reg_receiver"/>
</dbReference>
<dbReference type="Gene3D" id="3.40.50.2300">
    <property type="match status" value="1"/>
</dbReference>
<dbReference type="InterPro" id="IPR011006">
    <property type="entry name" value="CheY-like_superfamily"/>
</dbReference>
<proteinExistence type="predicted"/>
<dbReference type="PROSITE" id="PS50110">
    <property type="entry name" value="RESPONSE_REGULATORY"/>
    <property type="match status" value="1"/>
</dbReference>
<evidence type="ECO:0000313" key="3">
    <source>
        <dbReference type="EMBL" id="UZF86493.1"/>
    </source>
</evidence>
<gene>
    <name evidence="3" type="ORF">NWE54_22375</name>
</gene>
<feature type="modified residue" description="4-aspartylphosphate" evidence="1">
    <location>
        <position position="56"/>
    </location>
</feature>
<feature type="domain" description="Response regulatory" evidence="2">
    <location>
        <begin position="5"/>
        <end position="116"/>
    </location>
</feature>
<dbReference type="AlphaFoldDB" id="A0A9E7ZJX6"/>
<dbReference type="GO" id="GO:0000160">
    <property type="term" value="P:phosphorelay signal transduction system"/>
    <property type="evidence" value="ECO:0007669"/>
    <property type="project" value="InterPro"/>
</dbReference>